<feature type="signal peptide" evidence="1">
    <location>
        <begin position="1"/>
        <end position="30"/>
    </location>
</feature>
<name>A0AA86T5F4_9BACT</name>
<proteinExistence type="predicted"/>
<gene>
    <name evidence="2" type="ORF">DNFV4_02390</name>
</gene>
<organism evidence="2 3">
    <name type="scientific">Nitrospira tepida</name>
    <dbReference type="NCBI Taxonomy" id="2973512"/>
    <lineage>
        <taxon>Bacteria</taxon>
        <taxon>Pseudomonadati</taxon>
        <taxon>Nitrospirota</taxon>
        <taxon>Nitrospiria</taxon>
        <taxon>Nitrospirales</taxon>
        <taxon>Nitrospiraceae</taxon>
        <taxon>Nitrospira</taxon>
    </lineage>
</organism>
<dbReference type="RefSeq" id="WP_289268718.1">
    <property type="nucleotide sequence ID" value="NZ_OX365700.1"/>
</dbReference>
<evidence type="ECO:0000256" key="1">
    <source>
        <dbReference type="SAM" id="SignalP"/>
    </source>
</evidence>
<dbReference type="EMBL" id="OX365700">
    <property type="protein sequence ID" value="CAI4031967.1"/>
    <property type="molecule type" value="Genomic_DNA"/>
</dbReference>
<protein>
    <recommendedName>
        <fullName evidence="4">Lipoprotein</fullName>
    </recommendedName>
</protein>
<sequence>MTRTYVQALGLPSMIALSSILSGCLSTAPASPPPSTVVKVVAQQIPDKGTRVIVWDVANPHRGAASDAAQAAIFELLAKEMIVTERAEIERLLHVQQFSLTHGAEDTILRVGRLMNAQQVVFVKQEEGRVHLRGVDAESGRILWTGEGWTVVPRYYRYGHRWQDRWGDEGAKITHAILAELWKQDDRLFPQTAVSSDLSLSAQR</sequence>
<keyword evidence="1" id="KW-0732">Signal</keyword>
<feature type="chain" id="PRO_5041716734" description="Lipoprotein" evidence="1">
    <location>
        <begin position="31"/>
        <end position="204"/>
    </location>
</feature>
<reference evidence="2" key="1">
    <citation type="submission" date="2022-10" db="EMBL/GenBank/DDBJ databases">
        <authorList>
            <person name="Koch H."/>
        </authorList>
    </citation>
    <scope>NUCLEOTIDE SEQUENCE</scope>
    <source>
        <strain evidence="2">DNF</strain>
    </source>
</reference>
<dbReference type="AlphaFoldDB" id="A0AA86T5F4"/>
<dbReference type="Proteomes" id="UP001179121">
    <property type="component" value="Chromosome"/>
</dbReference>
<dbReference type="Gene3D" id="3.40.50.10610">
    <property type="entry name" value="ABC-type transport auxiliary lipoprotein component"/>
    <property type="match status" value="1"/>
</dbReference>
<evidence type="ECO:0000313" key="2">
    <source>
        <dbReference type="EMBL" id="CAI4031967.1"/>
    </source>
</evidence>
<evidence type="ECO:0000313" key="3">
    <source>
        <dbReference type="Proteomes" id="UP001179121"/>
    </source>
</evidence>
<dbReference type="KEGG" id="nti:DNFV4_02390"/>
<dbReference type="PROSITE" id="PS51257">
    <property type="entry name" value="PROKAR_LIPOPROTEIN"/>
    <property type="match status" value="1"/>
</dbReference>
<evidence type="ECO:0008006" key="4">
    <source>
        <dbReference type="Google" id="ProtNLM"/>
    </source>
</evidence>
<keyword evidence="3" id="KW-1185">Reference proteome</keyword>
<accession>A0AA86T5F4</accession>